<keyword evidence="4 11" id="KW-0812">Transmembrane</keyword>
<evidence type="ECO:0000256" key="5">
    <source>
        <dbReference type="ARBA" id="ARBA00022842"/>
    </source>
</evidence>
<keyword evidence="11" id="KW-0999">Mitochondrion inner membrane</keyword>
<evidence type="ECO:0000256" key="10">
    <source>
        <dbReference type="ARBA" id="ARBA00093432"/>
    </source>
</evidence>
<dbReference type="Pfam" id="PF22099">
    <property type="entry name" value="MRS2-like"/>
    <property type="match status" value="1"/>
</dbReference>
<evidence type="ECO:0000256" key="2">
    <source>
        <dbReference type="ARBA" id="ARBA00011255"/>
    </source>
</evidence>
<comment type="function">
    <text evidence="10">Magnesium transporter that mediates the influx of magnesium into the mitochondrial matrix and regulates magnesium metabolism. Also permeable to calcium, sodium and potassium ions. Required for normal expression of the mitochondrial respiratory complex I subunits. May play a role in maintaining the inner mitochondrial membrane potential.</text>
</comment>
<keyword evidence="3 11" id="KW-0813">Transport</keyword>
<dbReference type="PANTHER" id="PTHR13890:SF0">
    <property type="entry name" value="MAGNESIUM TRANSPORTER MRS2 HOMOLOG, MITOCHONDRIAL"/>
    <property type="match status" value="1"/>
</dbReference>
<keyword evidence="6" id="KW-0809">Transit peptide</keyword>
<evidence type="ECO:0000256" key="13">
    <source>
        <dbReference type="SAM" id="MobiDB-lite"/>
    </source>
</evidence>
<evidence type="ECO:0000313" key="14">
    <source>
        <dbReference type="Ensembl" id="ENSEBUP00000026821.1"/>
    </source>
</evidence>
<dbReference type="Gene3D" id="2.40.128.330">
    <property type="match status" value="1"/>
</dbReference>
<organism evidence="14 15">
    <name type="scientific">Eptatretus burgeri</name>
    <name type="common">Inshore hagfish</name>
    <dbReference type="NCBI Taxonomy" id="7764"/>
    <lineage>
        <taxon>Eukaryota</taxon>
        <taxon>Metazoa</taxon>
        <taxon>Chordata</taxon>
        <taxon>Craniata</taxon>
        <taxon>Vertebrata</taxon>
        <taxon>Cyclostomata</taxon>
        <taxon>Myxini</taxon>
        <taxon>Myxiniformes</taxon>
        <taxon>Myxinidae</taxon>
        <taxon>Eptatretinae</taxon>
        <taxon>Eptatretus</taxon>
    </lineage>
</organism>
<feature type="transmembrane region" description="Helical" evidence="11">
    <location>
        <begin position="334"/>
        <end position="353"/>
    </location>
</feature>
<dbReference type="CDD" id="cd12823">
    <property type="entry name" value="Mrs2_Mfm1p-like"/>
    <property type="match status" value="1"/>
</dbReference>
<protein>
    <recommendedName>
        <fullName evidence="11">Magnesium transporter</fullName>
    </recommendedName>
</protein>
<comment type="subunit">
    <text evidence="2">Homopentamer.</text>
</comment>
<dbReference type="GO" id="GO:0005743">
    <property type="term" value="C:mitochondrial inner membrane"/>
    <property type="evidence" value="ECO:0007669"/>
    <property type="project" value="UniProtKB-SubCell"/>
</dbReference>
<name>A0A8C4R9C9_EPTBU</name>
<evidence type="ECO:0000256" key="12">
    <source>
        <dbReference type="SAM" id="Coils"/>
    </source>
</evidence>
<evidence type="ECO:0000256" key="6">
    <source>
        <dbReference type="ARBA" id="ARBA00022946"/>
    </source>
</evidence>
<dbReference type="Proteomes" id="UP000694388">
    <property type="component" value="Unplaced"/>
</dbReference>
<sequence>MLRPVVYLGCRLLTWSPRGPSRAVVYLACRLLTWSLRGPSRAQLGFLQTFQHPLIGAKNLPTQLARVLSADSSQVTLAGVAPVFSVMKIASNGHVSYYERNKSELCQELGLQPRDLRFQHLFSIISRNNCVLMRMEHLKAILSSDHLLLLDFRAGPGIEAWLRGELIPQLLGQGQLATYSLPFEFWALEAILQHKIGELQRTLSDLEPSVLHTLEGVLNPQLLSLDRSQLHALLQTSRSLSELETDVRVFRESLLNILDEEELISDLCLTRSGGKPAVTHAEEMELLLDSYLRQADEAANSIRGLKELIDDSESVVFLNLDSHRNVMMRLSLQLAMGTFSLTLFGLVGVAFGMNLQSNLEEDPRSFWFVTGLMFMGSGLMWRHLLSFLGRHLVPSAHPPLHSMLRRNVSSKDAFVKRQSKPETSGFNSRRHPLLNR</sequence>
<evidence type="ECO:0000256" key="3">
    <source>
        <dbReference type="ARBA" id="ARBA00022448"/>
    </source>
</evidence>
<dbReference type="AlphaFoldDB" id="A0A8C4R9C9"/>
<evidence type="ECO:0000256" key="8">
    <source>
        <dbReference type="ARBA" id="ARBA00023065"/>
    </source>
</evidence>
<evidence type="ECO:0000256" key="4">
    <source>
        <dbReference type="ARBA" id="ARBA00022692"/>
    </source>
</evidence>
<dbReference type="GeneTree" id="ENSGT00390000009988"/>
<feature type="coiled-coil region" evidence="12">
    <location>
        <begin position="281"/>
        <end position="308"/>
    </location>
</feature>
<dbReference type="Gene3D" id="1.20.58.340">
    <property type="entry name" value="Magnesium transport protein CorA, transmembrane region"/>
    <property type="match status" value="1"/>
</dbReference>
<evidence type="ECO:0000256" key="11">
    <source>
        <dbReference type="RuleBase" id="RU366042"/>
    </source>
</evidence>
<keyword evidence="5 11" id="KW-0460">Magnesium</keyword>
<evidence type="ECO:0000256" key="7">
    <source>
        <dbReference type="ARBA" id="ARBA00022989"/>
    </source>
</evidence>
<proteinExistence type="inferred from homology"/>
<comment type="subcellular location">
    <subcellularLocation>
        <location evidence="1">Membrane</location>
        <topology evidence="1">Multi-pass membrane protein</topology>
    </subcellularLocation>
    <subcellularLocation>
        <location evidence="11">Mitochondrion inner membrane</location>
        <topology evidence="11">Multi-pass membrane protein</topology>
    </subcellularLocation>
</comment>
<evidence type="ECO:0000256" key="1">
    <source>
        <dbReference type="ARBA" id="ARBA00004141"/>
    </source>
</evidence>
<keyword evidence="15" id="KW-1185">Reference proteome</keyword>
<dbReference type="Ensembl" id="ENSEBUT00000027397.1">
    <property type="protein sequence ID" value="ENSEBUP00000026821.1"/>
    <property type="gene ID" value="ENSEBUG00000016509.1"/>
</dbReference>
<keyword evidence="11" id="KW-0496">Mitochondrion</keyword>
<reference evidence="14" key="2">
    <citation type="submission" date="2025-09" db="UniProtKB">
        <authorList>
            <consortium name="Ensembl"/>
        </authorList>
    </citation>
    <scope>IDENTIFICATION</scope>
</reference>
<accession>A0A8C4R9C9</accession>
<dbReference type="PANTHER" id="PTHR13890">
    <property type="entry name" value="RNA SPLICING PROTEIN MRS2, MITOCHONDRIAL"/>
    <property type="match status" value="1"/>
</dbReference>
<comment type="similarity">
    <text evidence="11">Belongs to the CorA metal ion transporter (MIT) (TC 1.A.35) family.</text>
</comment>
<keyword evidence="7 11" id="KW-1133">Transmembrane helix</keyword>
<dbReference type="GO" id="GO:0045016">
    <property type="term" value="P:mitochondrial magnesium ion transmembrane transport"/>
    <property type="evidence" value="ECO:0007669"/>
    <property type="project" value="TreeGrafter"/>
</dbReference>
<evidence type="ECO:0000313" key="15">
    <source>
        <dbReference type="Proteomes" id="UP000694388"/>
    </source>
</evidence>
<keyword evidence="12" id="KW-0175">Coiled coil</keyword>
<keyword evidence="8 11" id="KW-0406">Ion transport</keyword>
<dbReference type="InterPro" id="IPR039204">
    <property type="entry name" value="MRS2-like"/>
</dbReference>
<dbReference type="GO" id="GO:0015095">
    <property type="term" value="F:magnesium ion transmembrane transporter activity"/>
    <property type="evidence" value="ECO:0007669"/>
    <property type="project" value="TreeGrafter"/>
</dbReference>
<feature type="region of interest" description="Disordered" evidence="13">
    <location>
        <begin position="413"/>
        <end position="436"/>
    </location>
</feature>
<reference evidence="14" key="1">
    <citation type="submission" date="2025-08" db="UniProtKB">
        <authorList>
            <consortium name="Ensembl"/>
        </authorList>
    </citation>
    <scope>IDENTIFICATION</scope>
</reference>
<evidence type="ECO:0000256" key="9">
    <source>
        <dbReference type="ARBA" id="ARBA00023136"/>
    </source>
</evidence>
<feature type="transmembrane region" description="Helical" evidence="11">
    <location>
        <begin position="365"/>
        <end position="385"/>
    </location>
</feature>
<keyword evidence="9 11" id="KW-0472">Membrane</keyword>